<evidence type="ECO:0000313" key="1">
    <source>
        <dbReference type="EMBL" id="MBB5835076.1"/>
    </source>
</evidence>
<protein>
    <submittedName>
        <fullName evidence="1">Uncharacterized protein</fullName>
    </submittedName>
</protein>
<dbReference type="AlphaFoldDB" id="A0A7W9J3R2"/>
<keyword evidence="2" id="KW-1185">Reference proteome</keyword>
<dbReference type="Proteomes" id="UP000549971">
    <property type="component" value="Unassembled WGS sequence"/>
</dbReference>
<dbReference type="EMBL" id="JACHMY010000001">
    <property type="protein sequence ID" value="MBB5835076.1"/>
    <property type="molecule type" value="Genomic_DNA"/>
</dbReference>
<gene>
    <name evidence="1" type="ORF">HDA39_001810</name>
</gene>
<reference evidence="1 2" key="1">
    <citation type="submission" date="2020-08" db="EMBL/GenBank/DDBJ databases">
        <title>Sequencing the genomes of 1000 actinobacteria strains.</title>
        <authorList>
            <person name="Klenk H.-P."/>
        </authorList>
    </citation>
    <scope>NUCLEOTIDE SEQUENCE [LARGE SCALE GENOMIC DNA]</scope>
    <source>
        <strain evidence="1 2">DSM 28967</strain>
    </source>
</reference>
<dbReference type="RefSeq" id="WP_337925681.1">
    <property type="nucleotide sequence ID" value="NZ_JACHMY010000001.1"/>
</dbReference>
<comment type="caution">
    <text evidence="1">The sequence shown here is derived from an EMBL/GenBank/DDBJ whole genome shotgun (WGS) entry which is preliminary data.</text>
</comment>
<proteinExistence type="predicted"/>
<evidence type="ECO:0000313" key="2">
    <source>
        <dbReference type="Proteomes" id="UP000549971"/>
    </source>
</evidence>
<sequence>MSTVLSPSSWTVTEARSLTSRLRHTNLTGPEYDGLELFGALTGYLDELYGGAGFDRLLDGPERAALARRIRKARGHGVPVDLSTTEADARLDQPVNAAVTLAEGRDLAAELAAAPEWQGELGRCLQALYSYLDHLYGGPGAFTELLTPEEVSEVSAG</sequence>
<name>A0A7W9J3R2_9ACTN</name>
<organism evidence="1 2">
    <name type="scientific">Kribbella italica</name>
    <dbReference type="NCBI Taxonomy" id="1540520"/>
    <lineage>
        <taxon>Bacteria</taxon>
        <taxon>Bacillati</taxon>
        <taxon>Actinomycetota</taxon>
        <taxon>Actinomycetes</taxon>
        <taxon>Propionibacteriales</taxon>
        <taxon>Kribbellaceae</taxon>
        <taxon>Kribbella</taxon>
    </lineage>
</organism>
<accession>A0A7W9J3R2</accession>